<dbReference type="PANTHER" id="PTHR36221:SF1">
    <property type="entry name" value="DUF742 DOMAIN-CONTAINING PROTEIN"/>
    <property type="match status" value="1"/>
</dbReference>
<dbReference type="EMBL" id="BAAAYL010000001">
    <property type="protein sequence ID" value="GAA3371636.1"/>
    <property type="molecule type" value="Genomic_DNA"/>
</dbReference>
<name>A0ABP6SA75_9ACTN</name>
<dbReference type="RefSeq" id="WP_345036248.1">
    <property type="nucleotide sequence ID" value="NZ_BAAAYL010000001.1"/>
</dbReference>
<keyword evidence="2" id="KW-1185">Reference proteome</keyword>
<reference evidence="2" key="1">
    <citation type="journal article" date="2019" name="Int. J. Syst. Evol. Microbiol.">
        <title>The Global Catalogue of Microorganisms (GCM) 10K type strain sequencing project: providing services to taxonomists for standard genome sequencing and annotation.</title>
        <authorList>
            <consortium name="The Broad Institute Genomics Platform"/>
            <consortium name="The Broad Institute Genome Sequencing Center for Infectious Disease"/>
            <person name="Wu L."/>
            <person name="Ma J."/>
        </authorList>
    </citation>
    <scope>NUCLEOTIDE SEQUENCE [LARGE SCALE GENOMIC DNA]</scope>
    <source>
        <strain evidence="2">JCM 9651</strain>
    </source>
</reference>
<comment type="caution">
    <text evidence="1">The sequence shown here is derived from an EMBL/GenBank/DDBJ whole genome shotgun (WGS) entry which is preliminary data.</text>
</comment>
<evidence type="ECO:0000313" key="1">
    <source>
        <dbReference type="EMBL" id="GAA3371636.1"/>
    </source>
</evidence>
<proteinExistence type="predicted"/>
<dbReference type="Pfam" id="PF05331">
    <property type="entry name" value="DUF742"/>
    <property type="match status" value="1"/>
</dbReference>
<sequence>MTDPGWHEGTPERLYVITGGRSGPSALDGKVRSLDLVTLIVARSGTGPGMQPEHAAIIKLCHAPLSVAEISAYLSLPVSVVTVLLGDLLAEDKVLARAPVPPAQLPSPALIEAVIDGLRKL</sequence>
<gene>
    <name evidence="1" type="ORF">GCM10020367_23100</name>
</gene>
<organism evidence="1 2">
    <name type="scientific">Streptomyces sannanensis</name>
    <dbReference type="NCBI Taxonomy" id="285536"/>
    <lineage>
        <taxon>Bacteria</taxon>
        <taxon>Bacillati</taxon>
        <taxon>Actinomycetota</taxon>
        <taxon>Actinomycetes</taxon>
        <taxon>Kitasatosporales</taxon>
        <taxon>Streptomycetaceae</taxon>
        <taxon>Streptomyces</taxon>
    </lineage>
</organism>
<dbReference type="PANTHER" id="PTHR36221">
    <property type="entry name" value="DUF742 DOMAIN-CONTAINING PROTEIN"/>
    <property type="match status" value="1"/>
</dbReference>
<dbReference type="Proteomes" id="UP001499990">
    <property type="component" value="Unassembled WGS sequence"/>
</dbReference>
<evidence type="ECO:0000313" key="2">
    <source>
        <dbReference type="Proteomes" id="UP001499990"/>
    </source>
</evidence>
<dbReference type="InterPro" id="IPR007995">
    <property type="entry name" value="DUF742"/>
</dbReference>
<protein>
    <submittedName>
        <fullName evidence="1">DUF742 domain-containing protein</fullName>
    </submittedName>
</protein>
<accession>A0ABP6SA75</accession>